<sequence>MKTTVVAGSATALVAALAVSSTSAAPLEKRLMMALSLEASPTIPSLNLGELLPTPTLPPIAGEIQSIITSVIDGVTSLIPTTIPSPTLPAEVASLIPDATMSLGVTVPTPTAPPEVDALAQLAQGALNAVPTMLMKNLSEIQSQLSSALAVAATQTPTPVTYIATENGKECTKTYTPTVPTFATTGVINPISILASAIPQPTDVMQDVTSVIGGITSVLKVPALAVPTNLVPLLDSAQLPQIDVPGLLSDKEHLCVKDGNGNQIGFCADGPLVNDSETLAL</sequence>
<evidence type="ECO:0000313" key="2">
    <source>
        <dbReference type="EMBL" id="CDR88221.1"/>
    </source>
</evidence>
<evidence type="ECO:0000256" key="1">
    <source>
        <dbReference type="SAM" id="SignalP"/>
    </source>
</evidence>
<reference evidence="2" key="1">
    <citation type="submission" date="2014-06" db="EMBL/GenBank/DDBJ databases">
        <authorList>
            <person name="Ju J."/>
            <person name="Zhang J."/>
        </authorList>
    </citation>
    <scope>NUCLEOTIDE SEQUENCE</scope>
    <source>
        <strain evidence="2">SscI8</strain>
    </source>
</reference>
<accession>A0A127Z313</accession>
<proteinExistence type="predicted"/>
<gene>
    <name evidence="2" type="ORF">SPSC_03882</name>
</gene>
<dbReference type="AlphaFoldDB" id="A0A127Z313"/>
<feature type="chain" id="PRO_5007281097" evidence="1">
    <location>
        <begin position="25"/>
        <end position="281"/>
    </location>
</feature>
<dbReference type="EMBL" id="LK056675">
    <property type="protein sequence ID" value="CDR88221.1"/>
    <property type="molecule type" value="Genomic_DNA"/>
</dbReference>
<dbReference type="OrthoDB" id="2553789at2759"/>
<protein>
    <submittedName>
        <fullName evidence="2">Uncharacterized protein</fullName>
    </submittedName>
</protein>
<keyword evidence="1" id="KW-0732">Signal</keyword>
<organism evidence="2">
    <name type="scientific">Sporisorium scitamineum</name>
    <dbReference type="NCBI Taxonomy" id="49012"/>
    <lineage>
        <taxon>Eukaryota</taxon>
        <taxon>Fungi</taxon>
        <taxon>Dikarya</taxon>
        <taxon>Basidiomycota</taxon>
        <taxon>Ustilaginomycotina</taxon>
        <taxon>Ustilaginomycetes</taxon>
        <taxon>Ustilaginales</taxon>
        <taxon>Ustilaginaceae</taxon>
        <taxon>Sporisorium</taxon>
    </lineage>
</organism>
<feature type="signal peptide" evidence="1">
    <location>
        <begin position="1"/>
        <end position="24"/>
    </location>
</feature>
<name>A0A127Z313_9BASI</name>